<reference evidence="1" key="1">
    <citation type="submission" date="2021-03" db="EMBL/GenBank/DDBJ databases">
        <title>Chromosome level genome of the anhydrobiotic midge Polypedilum vanderplanki.</title>
        <authorList>
            <person name="Yoshida Y."/>
            <person name="Kikawada T."/>
            <person name="Gusev O."/>
        </authorList>
    </citation>
    <scope>NUCLEOTIDE SEQUENCE</scope>
    <source>
        <strain evidence="1">NIAS01</strain>
        <tissue evidence="1">Whole body or cell culture</tissue>
    </source>
</reference>
<dbReference type="Proteomes" id="UP001107558">
    <property type="component" value="Unassembled WGS sequence"/>
</dbReference>
<comment type="caution">
    <text evidence="1">The sequence shown here is derived from an EMBL/GenBank/DDBJ whole genome shotgun (WGS) entry which is preliminary data.</text>
</comment>
<feature type="non-terminal residue" evidence="1">
    <location>
        <position position="100"/>
    </location>
</feature>
<dbReference type="Pfam" id="PF13306">
    <property type="entry name" value="LRR_5"/>
    <property type="match status" value="1"/>
</dbReference>
<name>A0A9J6B9L8_POLVA</name>
<dbReference type="InterPro" id="IPR026906">
    <property type="entry name" value="LRR_5"/>
</dbReference>
<gene>
    <name evidence="1" type="ORF">PVAND_017611</name>
</gene>
<dbReference type="Gene3D" id="3.80.10.10">
    <property type="entry name" value="Ribonuclease Inhibitor"/>
    <property type="match status" value="1"/>
</dbReference>
<sequence>MKTLNLGNCAKIKEFEIYKNEIKEIPNNAFINCKNMTKLVMDTGDIEKTYEDSFKGLQNLESLTFIAQKNLEIFNNSLFDSPNIKIFKFSNSGSIEAGAL</sequence>
<dbReference type="EMBL" id="JADBJN010000024">
    <property type="protein sequence ID" value="KAG5666211.1"/>
    <property type="molecule type" value="Genomic_DNA"/>
</dbReference>
<dbReference type="OrthoDB" id="694479at2759"/>
<proteinExistence type="predicted"/>
<organism evidence="1 2">
    <name type="scientific">Polypedilum vanderplanki</name>
    <name type="common">Sleeping chironomid midge</name>
    <dbReference type="NCBI Taxonomy" id="319348"/>
    <lineage>
        <taxon>Eukaryota</taxon>
        <taxon>Metazoa</taxon>
        <taxon>Ecdysozoa</taxon>
        <taxon>Arthropoda</taxon>
        <taxon>Hexapoda</taxon>
        <taxon>Insecta</taxon>
        <taxon>Pterygota</taxon>
        <taxon>Neoptera</taxon>
        <taxon>Endopterygota</taxon>
        <taxon>Diptera</taxon>
        <taxon>Nematocera</taxon>
        <taxon>Chironomoidea</taxon>
        <taxon>Chironomidae</taxon>
        <taxon>Chironominae</taxon>
        <taxon>Polypedilum</taxon>
        <taxon>Polypedilum</taxon>
    </lineage>
</organism>
<dbReference type="AlphaFoldDB" id="A0A9J6B9L8"/>
<evidence type="ECO:0000313" key="2">
    <source>
        <dbReference type="Proteomes" id="UP001107558"/>
    </source>
</evidence>
<dbReference type="SUPFAM" id="SSF52058">
    <property type="entry name" value="L domain-like"/>
    <property type="match status" value="1"/>
</dbReference>
<evidence type="ECO:0008006" key="3">
    <source>
        <dbReference type="Google" id="ProtNLM"/>
    </source>
</evidence>
<accession>A0A9J6B9L8</accession>
<evidence type="ECO:0000313" key="1">
    <source>
        <dbReference type="EMBL" id="KAG5666211.1"/>
    </source>
</evidence>
<protein>
    <recommendedName>
        <fullName evidence="3">Leucine rich repeat protein</fullName>
    </recommendedName>
</protein>
<keyword evidence="2" id="KW-1185">Reference proteome</keyword>
<dbReference type="InterPro" id="IPR032675">
    <property type="entry name" value="LRR_dom_sf"/>
</dbReference>